<comment type="caution">
    <text evidence="2">The sequence shown here is derived from an EMBL/GenBank/DDBJ whole genome shotgun (WGS) entry which is preliminary data.</text>
</comment>
<keyword evidence="3" id="KW-1185">Reference proteome</keyword>
<keyword evidence="1" id="KW-0732">Signal</keyword>
<evidence type="ECO:0000256" key="1">
    <source>
        <dbReference type="SAM" id="SignalP"/>
    </source>
</evidence>
<dbReference type="Proteomes" id="UP000032680">
    <property type="component" value="Unassembled WGS sequence"/>
</dbReference>
<evidence type="ECO:0000313" key="2">
    <source>
        <dbReference type="EMBL" id="GAN78331.1"/>
    </source>
</evidence>
<evidence type="ECO:0000313" key="3">
    <source>
        <dbReference type="Proteomes" id="UP000032680"/>
    </source>
</evidence>
<dbReference type="OrthoDB" id="7274447at2"/>
<proteinExistence type="predicted"/>
<dbReference type="AlphaFoldDB" id="A0A0D6PAE0"/>
<name>A0A0D6PAE0_9PROT</name>
<dbReference type="EMBL" id="BANB01000762">
    <property type="protein sequence ID" value="GAN78331.1"/>
    <property type="molecule type" value="Genomic_DNA"/>
</dbReference>
<feature type="chain" id="PRO_5002309662" evidence="1">
    <location>
        <begin position="23"/>
        <end position="162"/>
    </location>
</feature>
<organism evidence="2 3">
    <name type="scientific">Acidisphaera rubrifaciens HS-AP3</name>
    <dbReference type="NCBI Taxonomy" id="1231350"/>
    <lineage>
        <taxon>Bacteria</taxon>
        <taxon>Pseudomonadati</taxon>
        <taxon>Pseudomonadota</taxon>
        <taxon>Alphaproteobacteria</taxon>
        <taxon>Acetobacterales</taxon>
        <taxon>Acetobacteraceae</taxon>
        <taxon>Acidisphaera</taxon>
    </lineage>
</organism>
<accession>A0A0D6PAE0</accession>
<reference evidence="2 3" key="1">
    <citation type="submission" date="2012-11" db="EMBL/GenBank/DDBJ databases">
        <title>Whole genome sequence of Acidisphaera rubrifaciens HS-AP3.</title>
        <authorList>
            <person name="Azuma Y."/>
            <person name="Higashiura N."/>
            <person name="Hirakawa H."/>
            <person name="Matsushita K."/>
        </authorList>
    </citation>
    <scope>NUCLEOTIDE SEQUENCE [LARGE SCALE GENOMIC DNA]</scope>
    <source>
        <strain evidence="2 3">HS-AP3</strain>
    </source>
</reference>
<gene>
    <name evidence="2" type="ORF">Asru_0763_02</name>
</gene>
<protein>
    <submittedName>
        <fullName evidence="2">Uncharacterized protein</fullName>
    </submittedName>
</protein>
<feature type="signal peptide" evidence="1">
    <location>
        <begin position="1"/>
        <end position="22"/>
    </location>
</feature>
<sequence>MRRPVRLATVLAALLLAAAIPAAPRPAAAQGAQPPHAWLFGSWTGGIFPVPGSVRPEACFSQPTVIFTRDVVMRATITSQLFTQRLVATARATGSGTEFSFVGTAPAAAGSNSLLGLSAPQPRPGFGCESADVLHVVRHGENEITFPGCRDFPYPLVRCGAR</sequence>
<dbReference type="RefSeq" id="WP_048862883.1">
    <property type="nucleotide sequence ID" value="NZ_BANB01000762.1"/>
</dbReference>